<gene>
    <name evidence="2" type="ORF">PGLA2088_LOCUS33552</name>
</gene>
<dbReference type="AlphaFoldDB" id="A0A813KKM2"/>
<proteinExistence type="predicted"/>
<evidence type="ECO:0000313" key="2">
    <source>
        <dbReference type="EMBL" id="CAE8705150.1"/>
    </source>
</evidence>
<dbReference type="Proteomes" id="UP000626109">
    <property type="component" value="Unassembled WGS sequence"/>
</dbReference>
<feature type="compositionally biased region" description="Basic and acidic residues" evidence="1">
    <location>
        <begin position="118"/>
        <end position="133"/>
    </location>
</feature>
<evidence type="ECO:0000256" key="1">
    <source>
        <dbReference type="SAM" id="MobiDB-lite"/>
    </source>
</evidence>
<evidence type="ECO:0000313" key="3">
    <source>
        <dbReference type="Proteomes" id="UP000626109"/>
    </source>
</evidence>
<comment type="caution">
    <text evidence="2">The sequence shown here is derived from an EMBL/GenBank/DDBJ whole genome shotgun (WGS) entry which is preliminary data.</text>
</comment>
<sequence length="304" mass="33217">MLPSLKAADDDWRDFHGGAPDATSYETVVALLCQALRFEDARKLAKKALEKLGPSPGCAAMYVAIARAACVRCDHSAAAGAAKRARELLEHEGSKSEGGWSVAGSGGKRGTVKISPAEWKKEGDADDGARNRSNEVFQNHRRSELLAEIRDIESAVGAAASDSTGGGSSSSQTKRKRPSTAIDLGALWSRTLSFADHREQKTKQDIARVQFTSKFELYAQRSHILKSGFLGSFIMDRLCCEAWFKIVSHCRHMSCCHAANQSLTVSSNKVSLLKVVVNTKNSSITSNKQQKRKLIEDKSYWKQP</sequence>
<accession>A0A813KKM2</accession>
<dbReference type="EMBL" id="CAJNNW010030914">
    <property type="protein sequence ID" value="CAE8705150.1"/>
    <property type="molecule type" value="Genomic_DNA"/>
</dbReference>
<reference evidence="2" key="1">
    <citation type="submission" date="2021-02" db="EMBL/GenBank/DDBJ databases">
        <authorList>
            <person name="Dougan E. K."/>
            <person name="Rhodes N."/>
            <person name="Thang M."/>
            <person name="Chan C."/>
        </authorList>
    </citation>
    <scope>NUCLEOTIDE SEQUENCE</scope>
</reference>
<name>A0A813KKM2_POLGL</name>
<organism evidence="2 3">
    <name type="scientific">Polarella glacialis</name>
    <name type="common">Dinoflagellate</name>
    <dbReference type="NCBI Taxonomy" id="89957"/>
    <lineage>
        <taxon>Eukaryota</taxon>
        <taxon>Sar</taxon>
        <taxon>Alveolata</taxon>
        <taxon>Dinophyceae</taxon>
        <taxon>Suessiales</taxon>
        <taxon>Suessiaceae</taxon>
        <taxon>Polarella</taxon>
    </lineage>
</organism>
<feature type="region of interest" description="Disordered" evidence="1">
    <location>
        <begin position="157"/>
        <end position="178"/>
    </location>
</feature>
<protein>
    <submittedName>
        <fullName evidence="2">Uncharacterized protein</fullName>
    </submittedName>
</protein>
<feature type="region of interest" description="Disordered" evidence="1">
    <location>
        <begin position="90"/>
        <end position="137"/>
    </location>
</feature>